<dbReference type="InterPro" id="IPR007219">
    <property type="entry name" value="XnlR_reg_dom"/>
</dbReference>
<reference evidence="8" key="1">
    <citation type="journal article" date="2020" name="Stud. Mycol.">
        <title>101 Dothideomycetes genomes: a test case for predicting lifestyles and emergence of pathogens.</title>
        <authorList>
            <person name="Haridas S."/>
            <person name="Albert R."/>
            <person name="Binder M."/>
            <person name="Bloem J."/>
            <person name="Labutti K."/>
            <person name="Salamov A."/>
            <person name="Andreopoulos B."/>
            <person name="Baker S."/>
            <person name="Barry K."/>
            <person name="Bills G."/>
            <person name="Bluhm B."/>
            <person name="Cannon C."/>
            <person name="Castanera R."/>
            <person name="Culley D."/>
            <person name="Daum C."/>
            <person name="Ezra D."/>
            <person name="Gonzalez J."/>
            <person name="Henrissat B."/>
            <person name="Kuo A."/>
            <person name="Liang C."/>
            <person name="Lipzen A."/>
            <person name="Lutzoni F."/>
            <person name="Magnuson J."/>
            <person name="Mondo S."/>
            <person name="Nolan M."/>
            <person name="Ohm R."/>
            <person name="Pangilinan J."/>
            <person name="Park H.-J."/>
            <person name="Ramirez L."/>
            <person name="Alfaro M."/>
            <person name="Sun H."/>
            <person name="Tritt A."/>
            <person name="Yoshinaga Y."/>
            <person name="Zwiers L.-H."/>
            <person name="Turgeon B."/>
            <person name="Goodwin S."/>
            <person name="Spatafora J."/>
            <person name="Crous P."/>
            <person name="Grigoriev I."/>
        </authorList>
    </citation>
    <scope>NUCLEOTIDE SEQUENCE</scope>
    <source>
        <strain evidence="8">CBS 675.92</strain>
    </source>
</reference>
<dbReference type="GO" id="GO:0000981">
    <property type="term" value="F:DNA-binding transcription factor activity, RNA polymerase II-specific"/>
    <property type="evidence" value="ECO:0007669"/>
    <property type="project" value="InterPro"/>
</dbReference>
<keyword evidence="9" id="KW-1185">Reference proteome</keyword>
<evidence type="ECO:0000256" key="1">
    <source>
        <dbReference type="ARBA" id="ARBA00022723"/>
    </source>
</evidence>
<evidence type="ECO:0000313" key="8">
    <source>
        <dbReference type="EMBL" id="KAF1953249.1"/>
    </source>
</evidence>
<dbReference type="PANTHER" id="PTHR47424:SF3">
    <property type="entry name" value="REGULATORY PROTEIN GAL4"/>
    <property type="match status" value="1"/>
</dbReference>
<dbReference type="InterPro" id="IPR001138">
    <property type="entry name" value="Zn2Cys6_DnaBD"/>
</dbReference>
<dbReference type="EMBL" id="ML977005">
    <property type="protein sequence ID" value="KAF1953249.1"/>
    <property type="molecule type" value="Genomic_DNA"/>
</dbReference>
<evidence type="ECO:0000256" key="3">
    <source>
        <dbReference type="ARBA" id="ARBA00023125"/>
    </source>
</evidence>
<dbReference type="Proteomes" id="UP000800035">
    <property type="component" value="Unassembled WGS sequence"/>
</dbReference>
<dbReference type="CDD" id="cd12148">
    <property type="entry name" value="fungal_TF_MHR"/>
    <property type="match status" value="1"/>
</dbReference>
<dbReference type="InterPro" id="IPR051127">
    <property type="entry name" value="Fungal_SecMet_Regulators"/>
</dbReference>
<feature type="region of interest" description="Disordered" evidence="6">
    <location>
        <begin position="1"/>
        <end position="28"/>
    </location>
</feature>
<dbReference type="AlphaFoldDB" id="A0A6A5TNE5"/>
<dbReference type="SMART" id="SM00066">
    <property type="entry name" value="GAL4"/>
    <property type="match status" value="1"/>
</dbReference>
<dbReference type="Gene3D" id="4.10.240.10">
    <property type="entry name" value="Zn(2)-C6 fungal-type DNA-binding domain"/>
    <property type="match status" value="1"/>
</dbReference>
<proteinExistence type="predicted"/>
<evidence type="ECO:0000313" key="9">
    <source>
        <dbReference type="Proteomes" id="UP000800035"/>
    </source>
</evidence>
<keyword evidence="4" id="KW-0804">Transcription</keyword>
<name>A0A6A5TNE5_9PLEO</name>
<protein>
    <recommendedName>
        <fullName evidence="7">Zn(2)-C6 fungal-type domain-containing protein</fullName>
    </recommendedName>
</protein>
<evidence type="ECO:0000256" key="4">
    <source>
        <dbReference type="ARBA" id="ARBA00023163"/>
    </source>
</evidence>
<dbReference type="GO" id="GO:0005634">
    <property type="term" value="C:nucleus"/>
    <property type="evidence" value="ECO:0007669"/>
    <property type="project" value="TreeGrafter"/>
</dbReference>
<dbReference type="GO" id="GO:0000978">
    <property type="term" value="F:RNA polymerase II cis-regulatory region sequence-specific DNA binding"/>
    <property type="evidence" value="ECO:0007669"/>
    <property type="project" value="TreeGrafter"/>
</dbReference>
<dbReference type="SUPFAM" id="SSF57701">
    <property type="entry name" value="Zn2/Cys6 DNA-binding domain"/>
    <property type="match status" value="1"/>
</dbReference>
<dbReference type="Pfam" id="PF00172">
    <property type="entry name" value="Zn_clus"/>
    <property type="match status" value="1"/>
</dbReference>
<gene>
    <name evidence="8" type="ORF">CC80DRAFT_596122</name>
</gene>
<dbReference type="GO" id="GO:0006351">
    <property type="term" value="P:DNA-templated transcription"/>
    <property type="evidence" value="ECO:0007669"/>
    <property type="project" value="InterPro"/>
</dbReference>
<sequence length="697" mass="78303">MNAQSPATRAGEDGGNSPKRKKVRSKYAPKACVSCRRSKLKCSGENPCQRCTENGKRCFYSEDQTAAEALQNLSRPTPAQAPLSALGTNGNGLNRRNILPRHEIIERRASDASVLGLSMEARMARIEGMMETLVQERGSTITPRMSMEREEAVSDGMQSDVTMLGLGEPFFPSFVHNRHASFKNESPERARQALSGAESPATICVGTRTFPFANPTEYQRSVDFFFADLSHYYPCVNEAEFRLRSEKMLAGRSIQATDVCFLALNYLIFACAEIAQSTQSNVHSKPSGWHWFRVADKLVGKKVLGGQGDMSLIQYLILRSAYLISADEANAAHNAITLACRLCFQSGLHQQSSWRNHTPFEIHMRQRIFWTAYCFDRRISLSCGRPYCIRESDIDMEQAAYLCDRDVNPDHPLPEPDVYRSSMVFLNSMVCWGRLAADVWDGHFAATILKRGIEGENALLLDARIRQWIDDVLPTIPLLPPDASDLSPELRQLRQHTLIHTRLSQLRLLLFRQAMLSLRYDSERGRLCGDLALDIVERIQKHTAEPNHPSSFRFSMASSLASAFLVLCTLLVRDLSPLGLQENVKMYFDGFQKARKMLFDLCSHFTLAQRTLDDFKGVIPTVLAVAKQQQLGQPFPQHLVPSGIRDALPYSLVDFSLQARGGDVVVVDPELEMGGEEREPWEFEVGGVRGRYGVPWL</sequence>
<evidence type="ECO:0000256" key="6">
    <source>
        <dbReference type="SAM" id="MobiDB-lite"/>
    </source>
</evidence>
<dbReference type="Pfam" id="PF04082">
    <property type="entry name" value="Fungal_trans"/>
    <property type="match status" value="1"/>
</dbReference>
<dbReference type="GO" id="GO:0000435">
    <property type="term" value="P:positive regulation of transcription from RNA polymerase II promoter by galactose"/>
    <property type="evidence" value="ECO:0007669"/>
    <property type="project" value="TreeGrafter"/>
</dbReference>
<dbReference type="InterPro" id="IPR036864">
    <property type="entry name" value="Zn2-C6_fun-type_DNA-bd_sf"/>
</dbReference>
<feature type="compositionally biased region" description="Basic residues" evidence="6">
    <location>
        <begin position="18"/>
        <end position="27"/>
    </location>
</feature>
<feature type="domain" description="Zn(2)-C6 fungal-type" evidence="7">
    <location>
        <begin position="31"/>
        <end position="60"/>
    </location>
</feature>
<keyword evidence="2" id="KW-0805">Transcription regulation</keyword>
<dbReference type="PANTHER" id="PTHR47424">
    <property type="entry name" value="REGULATORY PROTEIN GAL4"/>
    <property type="match status" value="1"/>
</dbReference>
<accession>A0A6A5TNE5</accession>
<keyword evidence="5" id="KW-0539">Nucleus</keyword>
<dbReference type="CDD" id="cd00067">
    <property type="entry name" value="GAL4"/>
    <property type="match status" value="1"/>
</dbReference>
<dbReference type="OrthoDB" id="3266505at2759"/>
<evidence type="ECO:0000256" key="5">
    <source>
        <dbReference type="ARBA" id="ARBA00023242"/>
    </source>
</evidence>
<dbReference type="SMART" id="SM00906">
    <property type="entry name" value="Fungal_trans"/>
    <property type="match status" value="1"/>
</dbReference>
<evidence type="ECO:0000259" key="7">
    <source>
        <dbReference type="PROSITE" id="PS50048"/>
    </source>
</evidence>
<dbReference type="PROSITE" id="PS50048">
    <property type="entry name" value="ZN2_CY6_FUNGAL_2"/>
    <property type="match status" value="1"/>
</dbReference>
<keyword evidence="1" id="KW-0479">Metal-binding</keyword>
<organism evidence="8 9">
    <name type="scientific">Byssothecium circinans</name>
    <dbReference type="NCBI Taxonomy" id="147558"/>
    <lineage>
        <taxon>Eukaryota</taxon>
        <taxon>Fungi</taxon>
        <taxon>Dikarya</taxon>
        <taxon>Ascomycota</taxon>
        <taxon>Pezizomycotina</taxon>
        <taxon>Dothideomycetes</taxon>
        <taxon>Pleosporomycetidae</taxon>
        <taxon>Pleosporales</taxon>
        <taxon>Massarineae</taxon>
        <taxon>Massarinaceae</taxon>
        <taxon>Byssothecium</taxon>
    </lineage>
</organism>
<dbReference type="GO" id="GO:0008270">
    <property type="term" value="F:zinc ion binding"/>
    <property type="evidence" value="ECO:0007669"/>
    <property type="project" value="InterPro"/>
</dbReference>
<keyword evidence="3" id="KW-0238">DNA-binding</keyword>
<evidence type="ECO:0000256" key="2">
    <source>
        <dbReference type="ARBA" id="ARBA00023015"/>
    </source>
</evidence>
<dbReference type="PROSITE" id="PS00463">
    <property type="entry name" value="ZN2_CY6_FUNGAL_1"/>
    <property type="match status" value="1"/>
</dbReference>